<feature type="compositionally biased region" description="Low complexity" evidence="1">
    <location>
        <begin position="128"/>
        <end position="146"/>
    </location>
</feature>
<keyword evidence="3" id="KW-1185">Reference proteome</keyword>
<gene>
    <name evidence="2" type="ORF">Moror_10479</name>
</gene>
<evidence type="ECO:0000313" key="3">
    <source>
        <dbReference type="Proteomes" id="UP000017559"/>
    </source>
</evidence>
<dbReference type="Proteomes" id="UP000017559">
    <property type="component" value="Unassembled WGS sequence"/>
</dbReference>
<feature type="compositionally biased region" description="Polar residues" evidence="1">
    <location>
        <begin position="273"/>
        <end position="292"/>
    </location>
</feature>
<comment type="caution">
    <text evidence="2">The sequence shown here is derived from an EMBL/GenBank/DDBJ whole genome shotgun (WGS) entry which is preliminary data.</text>
</comment>
<proteinExistence type="predicted"/>
<accession>V2XDR8</accession>
<feature type="compositionally biased region" description="Basic and acidic residues" evidence="1">
    <location>
        <begin position="260"/>
        <end position="269"/>
    </location>
</feature>
<feature type="compositionally biased region" description="Low complexity" evidence="1">
    <location>
        <begin position="160"/>
        <end position="181"/>
    </location>
</feature>
<protein>
    <submittedName>
        <fullName evidence="2">Uncharacterized protein</fullName>
    </submittedName>
</protein>
<dbReference type="KEGG" id="mrr:Moror_10479"/>
<feature type="compositionally biased region" description="Basic and acidic residues" evidence="1">
    <location>
        <begin position="70"/>
        <end position="79"/>
    </location>
</feature>
<feature type="region of interest" description="Disordered" evidence="1">
    <location>
        <begin position="58"/>
        <end position="96"/>
    </location>
</feature>
<feature type="region of interest" description="Disordered" evidence="1">
    <location>
        <begin position="359"/>
        <end position="411"/>
    </location>
</feature>
<feature type="compositionally biased region" description="Low complexity" evidence="1">
    <location>
        <begin position="189"/>
        <end position="208"/>
    </location>
</feature>
<reference evidence="2 3" key="1">
    <citation type="journal article" date="2014" name="BMC Genomics">
        <title>Genome and secretome analysis of the hemibiotrophic fungal pathogen, Moniliophthora roreri, which causes frosty pod rot disease of cacao: mechanisms of the biotrophic and necrotrophic phases.</title>
        <authorList>
            <person name="Meinhardt L.W."/>
            <person name="Costa G.G.L."/>
            <person name="Thomazella D.P.T."/>
            <person name="Teixeira P.J.P.L."/>
            <person name="Carazzolle M.F."/>
            <person name="Schuster S.C."/>
            <person name="Carlson J.E."/>
            <person name="Guiltinan M.J."/>
            <person name="Mieczkowski P."/>
            <person name="Farmer A."/>
            <person name="Ramaraj T."/>
            <person name="Crozier J."/>
            <person name="Davis R.E."/>
            <person name="Shao J."/>
            <person name="Melnick R.L."/>
            <person name="Pereira G.A.G."/>
            <person name="Bailey B.A."/>
        </authorList>
    </citation>
    <scope>NUCLEOTIDE SEQUENCE [LARGE SCALE GENOMIC DNA]</scope>
    <source>
        <strain evidence="2 3">MCA 2997</strain>
    </source>
</reference>
<evidence type="ECO:0000313" key="2">
    <source>
        <dbReference type="EMBL" id="ESK91867.1"/>
    </source>
</evidence>
<feature type="compositionally biased region" description="Low complexity" evidence="1">
    <location>
        <begin position="382"/>
        <end position="398"/>
    </location>
</feature>
<dbReference type="HOGENOM" id="CLU_806852_0_0_1"/>
<name>V2XDR8_MONRO</name>
<dbReference type="EMBL" id="AWSO01000311">
    <property type="protein sequence ID" value="ESK91867.1"/>
    <property type="molecule type" value="Genomic_DNA"/>
</dbReference>
<feature type="region of interest" description="Disordered" evidence="1">
    <location>
        <begin position="114"/>
        <end position="343"/>
    </location>
</feature>
<evidence type="ECO:0000256" key="1">
    <source>
        <dbReference type="SAM" id="MobiDB-lite"/>
    </source>
</evidence>
<feature type="compositionally biased region" description="Low complexity" evidence="1">
    <location>
        <begin position="233"/>
        <end position="256"/>
    </location>
</feature>
<dbReference type="OrthoDB" id="3246206at2759"/>
<sequence>MPAPAVYVVAVVGTVAAGFAFKHFVYDPHIAPKVQQWKDEVRARREARRRRRAGLVPVPIAVELNSTSQRRNDDKRSDDSDSDDQEDDKIDKQSYELENMVSKEVLEWRNSVDQAGTLRQRRPVNPDSPLASGSSSSTSLGPGLPAKTVSPAPAHILFDSSSESSTSPVTSTAPTRGTSPMPMAPQQPTPQLSSLHLSTPTSHSTLQSPPAPSSMSVPTAQLVEVDVSPPTPAANSSFSFPSSSPQSPNQVPSLSLLHPVDLDHEHDVELLSAPSSRPDTPFSNFSQPSSAGEYSAISADASPRSPPHVPALGIQQVLSPRIAQSQSLQSQTPPFYQTPIDGSTAFSRSHSDLEFLSFDSGSQRSMSFDGFEDVRSREVESEFGGSEVSTESSWASVSSDDEDPRDPAVPR</sequence>
<feature type="compositionally biased region" description="Polar residues" evidence="1">
    <location>
        <begin position="316"/>
        <end position="343"/>
    </location>
</feature>
<organism evidence="2 3">
    <name type="scientific">Moniliophthora roreri (strain MCA 2997)</name>
    <name type="common">Cocoa frosty pod rot fungus</name>
    <name type="synonym">Crinipellis roreri</name>
    <dbReference type="NCBI Taxonomy" id="1381753"/>
    <lineage>
        <taxon>Eukaryota</taxon>
        <taxon>Fungi</taxon>
        <taxon>Dikarya</taxon>
        <taxon>Basidiomycota</taxon>
        <taxon>Agaricomycotina</taxon>
        <taxon>Agaricomycetes</taxon>
        <taxon>Agaricomycetidae</taxon>
        <taxon>Agaricales</taxon>
        <taxon>Marasmiineae</taxon>
        <taxon>Marasmiaceae</taxon>
        <taxon>Moniliophthora</taxon>
    </lineage>
</organism>
<dbReference type="AlphaFoldDB" id="V2XDR8"/>